<dbReference type="Gene3D" id="3.50.50.60">
    <property type="entry name" value="FAD/NAD(P)-binding domain"/>
    <property type="match status" value="1"/>
</dbReference>
<accession>A0A0G4LSF6</accession>
<dbReference type="GO" id="GO:0050660">
    <property type="term" value="F:flavin adenine dinucleotide binding"/>
    <property type="evidence" value="ECO:0007669"/>
    <property type="project" value="TreeGrafter"/>
</dbReference>
<dbReference type="InterPro" id="IPR036188">
    <property type="entry name" value="FAD/NAD-bd_sf"/>
</dbReference>
<dbReference type="GO" id="GO:0003682">
    <property type="term" value="F:chromatin binding"/>
    <property type="evidence" value="ECO:0007669"/>
    <property type="project" value="TreeGrafter"/>
</dbReference>
<dbReference type="SUPFAM" id="SSF54373">
    <property type="entry name" value="FAD-linked reductases, C-terminal domain"/>
    <property type="match status" value="1"/>
</dbReference>
<evidence type="ECO:0000313" key="2">
    <source>
        <dbReference type="EMBL" id="CRK24937.1"/>
    </source>
</evidence>
<sequence>MSCTSTAHRASSGIYRDLFHSQSLVKTDHSHALQPLVMGKPGANASCEANEPEKSLHVAVIGAGLAGLRCADILLQHGFRVTLIEGRDRLGGRVAQERLPNGHLVDLGPNWIHGTDGNPILDLVKATGTAVGTWDESSHMFDENGNLFARQESERYSQIMWKMIQEAFEYSNIRCPDIPAEESLLDFFRRKLPEHIPDTEPGHLKDRAFVLQLAESWGAFVGSPVSTQSLRFFWLEECIDGETLFCADTYRKILTTVARPAQEKATIMLGTKITRFDIRTSGSSRPRVHTEEGQTLEFDEVVCTAPLGWLKKNLDAFHPSLPDRLQQGIAAIGYGCLEKVYISFPQPFWLTPDKTGRVLQGFCQWLTPKYALESNPTCWSQETVELASPSLGTSHPTLLFYIFGNESRFITQQVGSLGTKQQRDDFLRSFFKPYYSRLPQYDESSADCLPTAFLSTDWLHDDLAGNGSYCNFQTGLARGDDDIRAMREGLPEGGLWLAGEHTAPFVALGTATGAYWSGENVGRRIAEMHGRGRRA</sequence>
<feature type="domain" description="Amine oxidase" evidence="1">
    <location>
        <begin position="65"/>
        <end position="525"/>
    </location>
</feature>
<dbReference type="Proteomes" id="UP000044602">
    <property type="component" value="Unassembled WGS sequence"/>
</dbReference>
<dbReference type="InterPro" id="IPR050281">
    <property type="entry name" value="Flavin_monoamine_oxidase"/>
</dbReference>
<dbReference type="STRING" id="100787.A0A0G4LSF6"/>
<dbReference type="PANTHER" id="PTHR10742">
    <property type="entry name" value="FLAVIN MONOAMINE OXIDASE"/>
    <property type="match status" value="1"/>
</dbReference>
<dbReference type="SUPFAM" id="SSF51905">
    <property type="entry name" value="FAD/NAD(P)-binding domain"/>
    <property type="match status" value="1"/>
</dbReference>
<evidence type="ECO:0000259" key="1">
    <source>
        <dbReference type="Pfam" id="PF01593"/>
    </source>
</evidence>
<evidence type="ECO:0000313" key="3">
    <source>
        <dbReference type="Proteomes" id="UP000044602"/>
    </source>
</evidence>
<dbReference type="EMBL" id="CVQH01018002">
    <property type="protein sequence ID" value="CRK24937.1"/>
    <property type="molecule type" value="Genomic_DNA"/>
</dbReference>
<organism evidence="2 3">
    <name type="scientific">Verticillium longisporum</name>
    <name type="common">Verticillium dahliae var. longisporum</name>
    <dbReference type="NCBI Taxonomy" id="100787"/>
    <lineage>
        <taxon>Eukaryota</taxon>
        <taxon>Fungi</taxon>
        <taxon>Dikarya</taxon>
        <taxon>Ascomycota</taxon>
        <taxon>Pezizomycotina</taxon>
        <taxon>Sordariomycetes</taxon>
        <taxon>Hypocreomycetidae</taxon>
        <taxon>Glomerellales</taxon>
        <taxon>Plectosphaerellaceae</taxon>
        <taxon>Verticillium</taxon>
    </lineage>
</organism>
<dbReference type="PANTHER" id="PTHR10742:SF414">
    <property type="entry name" value="CONTAINING AMINE OXIDASE, PUTATIVE (AFU_ORTHOLOGUE AFUA_3G12150)-RELATED"/>
    <property type="match status" value="1"/>
</dbReference>
<dbReference type="Pfam" id="PF01593">
    <property type="entry name" value="Amino_oxidase"/>
    <property type="match status" value="1"/>
</dbReference>
<proteinExistence type="predicted"/>
<keyword evidence="3" id="KW-1185">Reference proteome</keyword>
<dbReference type="GO" id="GO:0006338">
    <property type="term" value="P:chromatin remodeling"/>
    <property type="evidence" value="ECO:0007669"/>
    <property type="project" value="TreeGrafter"/>
</dbReference>
<protein>
    <recommendedName>
        <fullName evidence="1">Amine oxidase domain-containing protein</fullName>
    </recommendedName>
</protein>
<dbReference type="Gene3D" id="3.90.660.10">
    <property type="match status" value="1"/>
</dbReference>
<gene>
    <name evidence="2" type="ORF">BN1708_014073</name>
</gene>
<reference evidence="2 3" key="1">
    <citation type="submission" date="2015-05" db="EMBL/GenBank/DDBJ databases">
        <authorList>
            <person name="Wang D.B."/>
            <person name="Wang M."/>
        </authorList>
    </citation>
    <scope>NUCLEOTIDE SEQUENCE [LARGE SCALE GENOMIC DNA]</scope>
    <source>
        <strain evidence="2">VL1</strain>
    </source>
</reference>
<dbReference type="InterPro" id="IPR002937">
    <property type="entry name" value="Amino_oxidase"/>
</dbReference>
<dbReference type="AlphaFoldDB" id="A0A0G4LSF6"/>
<dbReference type="PRINTS" id="PR00419">
    <property type="entry name" value="ADXRDTASE"/>
</dbReference>
<dbReference type="GO" id="GO:0016491">
    <property type="term" value="F:oxidoreductase activity"/>
    <property type="evidence" value="ECO:0007669"/>
    <property type="project" value="InterPro"/>
</dbReference>
<name>A0A0G4LSF6_VERLO</name>